<feature type="transmembrane region" description="Helical" evidence="1">
    <location>
        <begin position="100"/>
        <end position="117"/>
    </location>
</feature>
<feature type="transmembrane region" description="Helical" evidence="1">
    <location>
        <begin position="164"/>
        <end position="183"/>
    </location>
</feature>
<protein>
    <submittedName>
        <fullName evidence="2">Uncharacterized protein</fullName>
    </submittedName>
</protein>
<accession>A0A812AZS4</accession>
<dbReference type="AlphaFoldDB" id="A0A812AZS4"/>
<evidence type="ECO:0000313" key="3">
    <source>
        <dbReference type="Proteomes" id="UP000597762"/>
    </source>
</evidence>
<name>A0A812AZS4_ACAPH</name>
<feature type="transmembrane region" description="Helical" evidence="1">
    <location>
        <begin position="68"/>
        <end position="88"/>
    </location>
</feature>
<organism evidence="2 3">
    <name type="scientific">Acanthosepion pharaonis</name>
    <name type="common">Pharaoh cuttlefish</name>
    <name type="synonym">Sepia pharaonis</name>
    <dbReference type="NCBI Taxonomy" id="158019"/>
    <lineage>
        <taxon>Eukaryota</taxon>
        <taxon>Metazoa</taxon>
        <taxon>Spiralia</taxon>
        <taxon>Lophotrochozoa</taxon>
        <taxon>Mollusca</taxon>
        <taxon>Cephalopoda</taxon>
        <taxon>Coleoidea</taxon>
        <taxon>Decapodiformes</taxon>
        <taxon>Sepiida</taxon>
        <taxon>Sepiina</taxon>
        <taxon>Sepiidae</taxon>
        <taxon>Acanthosepion</taxon>
    </lineage>
</organism>
<feature type="transmembrane region" description="Helical" evidence="1">
    <location>
        <begin position="138"/>
        <end position="158"/>
    </location>
</feature>
<feature type="transmembrane region" description="Helical" evidence="1">
    <location>
        <begin position="20"/>
        <end position="47"/>
    </location>
</feature>
<proteinExistence type="predicted"/>
<keyword evidence="1" id="KW-0472">Membrane</keyword>
<dbReference type="EMBL" id="CAHIKZ030000221">
    <property type="protein sequence ID" value="CAE1161247.1"/>
    <property type="molecule type" value="Genomic_DNA"/>
</dbReference>
<gene>
    <name evidence="2" type="ORF">SPHA_6750</name>
</gene>
<dbReference type="Proteomes" id="UP000597762">
    <property type="component" value="Unassembled WGS sequence"/>
</dbReference>
<evidence type="ECO:0000313" key="2">
    <source>
        <dbReference type="EMBL" id="CAE1161247.1"/>
    </source>
</evidence>
<keyword evidence="3" id="KW-1185">Reference proteome</keyword>
<evidence type="ECO:0000256" key="1">
    <source>
        <dbReference type="SAM" id="Phobius"/>
    </source>
</evidence>
<keyword evidence="1" id="KW-1133">Transmembrane helix</keyword>
<sequence length="204" mass="23553">MLCLFFSAYIMTGYRDDITLFPLLCMSLFLLTSSIKISLSSMPCLFFSDRRYMDDIKHTSPLLCYDTGMILITSSLFYAMSLFSAYIMTGYRDDINHTSLFYAMSLFSAYIMTGYRDDINHTLPSSSVSFSHLHYDRIQGCLFFYAMSLFSAYIMTGYRDDINHTLPLFYAMSLFSAYIMTGYRDDIKHTLPSSMLCLFSLLTL</sequence>
<keyword evidence="1" id="KW-0812">Transmembrane</keyword>
<reference evidence="2" key="1">
    <citation type="submission" date="2021-01" db="EMBL/GenBank/DDBJ databases">
        <authorList>
            <person name="Li R."/>
            <person name="Bekaert M."/>
        </authorList>
    </citation>
    <scope>NUCLEOTIDE SEQUENCE</scope>
    <source>
        <strain evidence="2">Farmed</strain>
    </source>
</reference>
<comment type="caution">
    <text evidence="2">The sequence shown here is derived from an EMBL/GenBank/DDBJ whole genome shotgun (WGS) entry which is preliminary data.</text>
</comment>